<organism evidence="6 7">
    <name type="scientific">Plebeiibacterium marinum</name>
    <dbReference type="NCBI Taxonomy" id="2992111"/>
    <lineage>
        <taxon>Bacteria</taxon>
        <taxon>Pseudomonadati</taxon>
        <taxon>Bacteroidota</taxon>
        <taxon>Bacteroidia</taxon>
        <taxon>Marinilabiliales</taxon>
        <taxon>Marinilabiliaceae</taxon>
        <taxon>Plebeiibacterium</taxon>
    </lineage>
</organism>
<dbReference type="Pfam" id="PF03446">
    <property type="entry name" value="NAD_binding_2"/>
    <property type="match status" value="1"/>
</dbReference>
<accession>A0AAE3MFU1</accession>
<dbReference type="InterPro" id="IPR008927">
    <property type="entry name" value="6-PGluconate_DH-like_C_sf"/>
</dbReference>
<dbReference type="Proteomes" id="UP001207408">
    <property type="component" value="Unassembled WGS sequence"/>
</dbReference>
<keyword evidence="7" id="KW-1185">Reference proteome</keyword>
<comment type="caution">
    <text evidence="6">The sequence shown here is derived from an EMBL/GenBank/DDBJ whole genome shotgun (WGS) entry which is preliminary data.</text>
</comment>
<gene>
    <name evidence="6" type="ORF">OM074_14305</name>
</gene>
<evidence type="ECO:0000256" key="2">
    <source>
        <dbReference type="ARBA" id="ARBA00023027"/>
    </source>
</evidence>
<dbReference type="InterPro" id="IPR006115">
    <property type="entry name" value="6PGDH_NADP-bd"/>
</dbReference>
<dbReference type="GO" id="GO:0051287">
    <property type="term" value="F:NAD binding"/>
    <property type="evidence" value="ECO:0007669"/>
    <property type="project" value="InterPro"/>
</dbReference>
<dbReference type="InterPro" id="IPR051265">
    <property type="entry name" value="HIBADH-related_NP60_sf"/>
</dbReference>
<proteinExistence type="predicted"/>
<dbReference type="SUPFAM" id="SSF48179">
    <property type="entry name" value="6-phosphogluconate dehydrogenase C-terminal domain-like"/>
    <property type="match status" value="1"/>
</dbReference>
<sequence length="288" mass="31101">MKNVKIAFLGLGAMGSRMASQLIKAGYDLTVWNRTAKTAEEFAKNGAKHAMTPKEAVIDADFVISMVRDNEASKDVWFNDETGAVSGMKKGAVAIESSTLTPGWIKEMVGIFYKEEISFLEAPVSGTRPQADSAQLIYFVAGDKEAFDIAKPVLEKMGSKINFLGEPGNAAITKLVTNSLLGIQVAALSELIGVIKSNNANVTEILNAVSQTSPWAPINNFISSTIINQNFAPLFPVELISKDFNYISTINDADEQISLLKRVSEIFHAGIDNGLGDLNMTGVSKLFE</sequence>
<dbReference type="PIRSF" id="PIRSF000103">
    <property type="entry name" value="HIBADH"/>
    <property type="match status" value="1"/>
</dbReference>
<keyword evidence="1" id="KW-0560">Oxidoreductase</keyword>
<feature type="domain" description="3-hydroxyisobutyrate dehydrogenase-like NAD-binding" evidence="5">
    <location>
        <begin position="168"/>
        <end position="286"/>
    </location>
</feature>
<keyword evidence="2" id="KW-0520">NAD</keyword>
<dbReference type="Pfam" id="PF14833">
    <property type="entry name" value="NAD_binding_11"/>
    <property type="match status" value="1"/>
</dbReference>
<dbReference type="PANTHER" id="PTHR43580">
    <property type="entry name" value="OXIDOREDUCTASE GLYR1-RELATED"/>
    <property type="match status" value="1"/>
</dbReference>
<dbReference type="InterPro" id="IPR029154">
    <property type="entry name" value="HIBADH-like_NADP-bd"/>
</dbReference>
<dbReference type="EMBL" id="JAPDPI010000030">
    <property type="protein sequence ID" value="MCW3806805.1"/>
    <property type="molecule type" value="Genomic_DNA"/>
</dbReference>
<dbReference type="AlphaFoldDB" id="A0AAE3MFU1"/>
<name>A0AAE3MFU1_9BACT</name>
<evidence type="ECO:0000313" key="6">
    <source>
        <dbReference type="EMBL" id="MCW3806805.1"/>
    </source>
</evidence>
<evidence type="ECO:0000259" key="5">
    <source>
        <dbReference type="Pfam" id="PF14833"/>
    </source>
</evidence>
<protein>
    <submittedName>
        <fullName evidence="6">NAD(P)-dependent oxidoreductase</fullName>
    </submittedName>
</protein>
<dbReference type="InterPro" id="IPR013328">
    <property type="entry name" value="6PGD_dom2"/>
</dbReference>
<evidence type="ECO:0000256" key="3">
    <source>
        <dbReference type="PIRSR" id="PIRSR000103-1"/>
    </source>
</evidence>
<dbReference type="GO" id="GO:0016491">
    <property type="term" value="F:oxidoreductase activity"/>
    <property type="evidence" value="ECO:0007669"/>
    <property type="project" value="UniProtKB-KW"/>
</dbReference>
<dbReference type="Gene3D" id="3.40.50.720">
    <property type="entry name" value="NAD(P)-binding Rossmann-like Domain"/>
    <property type="match status" value="1"/>
</dbReference>
<dbReference type="PANTHER" id="PTHR43580:SF2">
    <property type="entry name" value="CYTOKINE-LIKE NUCLEAR FACTOR N-PAC"/>
    <property type="match status" value="1"/>
</dbReference>
<feature type="domain" description="6-phosphogluconate dehydrogenase NADP-binding" evidence="4">
    <location>
        <begin position="5"/>
        <end position="165"/>
    </location>
</feature>
<feature type="active site" evidence="3">
    <location>
        <position position="174"/>
    </location>
</feature>
<reference evidence="6" key="1">
    <citation type="submission" date="2022-10" db="EMBL/GenBank/DDBJ databases">
        <authorList>
            <person name="Yu W.X."/>
        </authorList>
    </citation>
    <scope>NUCLEOTIDE SEQUENCE</scope>
    <source>
        <strain evidence="6">D04</strain>
    </source>
</reference>
<evidence type="ECO:0000313" key="7">
    <source>
        <dbReference type="Proteomes" id="UP001207408"/>
    </source>
</evidence>
<dbReference type="InterPro" id="IPR036291">
    <property type="entry name" value="NAD(P)-bd_dom_sf"/>
</dbReference>
<dbReference type="GO" id="GO:0050661">
    <property type="term" value="F:NADP binding"/>
    <property type="evidence" value="ECO:0007669"/>
    <property type="project" value="InterPro"/>
</dbReference>
<evidence type="ECO:0000259" key="4">
    <source>
        <dbReference type="Pfam" id="PF03446"/>
    </source>
</evidence>
<dbReference type="SUPFAM" id="SSF51735">
    <property type="entry name" value="NAD(P)-binding Rossmann-fold domains"/>
    <property type="match status" value="1"/>
</dbReference>
<evidence type="ECO:0000256" key="1">
    <source>
        <dbReference type="ARBA" id="ARBA00023002"/>
    </source>
</evidence>
<dbReference type="Gene3D" id="1.10.1040.10">
    <property type="entry name" value="N-(1-d-carboxylethyl)-l-norvaline Dehydrogenase, domain 2"/>
    <property type="match status" value="1"/>
</dbReference>
<dbReference type="InterPro" id="IPR015815">
    <property type="entry name" value="HIBADH-related"/>
</dbReference>